<comment type="subcellular location">
    <subcellularLocation>
        <location evidence="1">Cell membrane</location>
        <topology evidence="1">Multi-pass membrane protein</topology>
    </subcellularLocation>
</comment>
<dbReference type="Pfam" id="PF13440">
    <property type="entry name" value="Polysacc_synt_3"/>
    <property type="match status" value="1"/>
</dbReference>
<keyword evidence="9" id="KW-1185">Reference proteome</keyword>
<dbReference type="Proteomes" id="UP001371305">
    <property type="component" value="Unassembled WGS sequence"/>
</dbReference>
<gene>
    <name evidence="8" type="ORF">WKV53_26290</name>
</gene>
<feature type="transmembrane region" description="Helical" evidence="7">
    <location>
        <begin position="442"/>
        <end position="462"/>
    </location>
</feature>
<evidence type="ECO:0000313" key="8">
    <source>
        <dbReference type="EMBL" id="MEK7954053.1"/>
    </source>
</evidence>
<feature type="transmembrane region" description="Helical" evidence="7">
    <location>
        <begin position="80"/>
        <end position="103"/>
    </location>
</feature>
<sequence>MITLKQRAFSGFLWSFIDALGARLMQFVIGLTLARLLLPKEFGLIGMLTLFIMVSQAFVAGGFGSALIRKKDATDLDSSSIFYFNLALSALLTGLLCLAAPWVAGFFSEPLLVPLLRVLSLLIVINAFGLVQGTLMMKAMDFKTQAKITVIASAASGAIGISLALCGFGVWSLAYQQLAQAIFRVALLWIFNSWRPRWAFSFDSLRCLFAFGSKMLASELLNTIFENAYLLLIGRVFSAADLGFYTRANTLQEMPSKTLSMVVDRVAFPLFSSIQDDLPRVKQGMKKALAILGCLNFPIMVGLAVVAEPLVVTLLTDKWLPCVPYFQLLCVVGLLYPLHLVNLNVLKALGRSDLFLRLEIMKKVLVALNLAISWRWGISAMIAGQVIISIVSYFLNSHYSKALLGYSSIEQLGDMAPYLFTALLMGVGTYMLRLLEFHSMPLLLVVQVATGALLFTLIARLARLSAFLEAETTLKDKIGGLLRPRAG</sequence>
<comment type="similarity">
    <text evidence="2">Belongs to the polysaccharide synthase family.</text>
</comment>
<comment type="caution">
    <text evidence="8">The sequence shown here is derived from an EMBL/GenBank/DDBJ whole genome shotgun (WGS) entry which is preliminary data.</text>
</comment>
<keyword evidence="4 7" id="KW-0812">Transmembrane</keyword>
<feature type="transmembrane region" description="Helical" evidence="7">
    <location>
        <begin position="115"/>
        <end position="136"/>
    </location>
</feature>
<dbReference type="PANTHER" id="PTHR30250">
    <property type="entry name" value="PST FAMILY PREDICTED COLANIC ACID TRANSPORTER"/>
    <property type="match status" value="1"/>
</dbReference>
<feature type="transmembrane region" description="Helical" evidence="7">
    <location>
        <begin position="148"/>
        <end position="171"/>
    </location>
</feature>
<accession>A0ABU9B2M3</accession>
<evidence type="ECO:0000256" key="6">
    <source>
        <dbReference type="ARBA" id="ARBA00023136"/>
    </source>
</evidence>
<feature type="transmembrane region" description="Helical" evidence="7">
    <location>
        <begin position="326"/>
        <end position="346"/>
    </location>
</feature>
<protein>
    <submittedName>
        <fullName evidence="8">Lipopolysaccharide biosynthesis protein</fullName>
    </submittedName>
</protein>
<evidence type="ECO:0000256" key="7">
    <source>
        <dbReference type="SAM" id="Phobius"/>
    </source>
</evidence>
<evidence type="ECO:0000256" key="2">
    <source>
        <dbReference type="ARBA" id="ARBA00007430"/>
    </source>
</evidence>
<dbReference type="CDD" id="cd13127">
    <property type="entry name" value="MATE_tuaB_like"/>
    <property type="match status" value="1"/>
</dbReference>
<dbReference type="InterPro" id="IPR050833">
    <property type="entry name" value="Poly_Biosynth_Transport"/>
</dbReference>
<feature type="transmembrane region" description="Helical" evidence="7">
    <location>
        <begin position="12"/>
        <end position="38"/>
    </location>
</feature>
<feature type="transmembrane region" description="Helical" evidence="7">
    <location>
        <begin position="177"/>
        <end position="194"/>
    </location>
</feature>
<keyword evidence="6 7" id="KW-0472">Membrane</keyword>
<dbReference type="PANTHER" id="PTHR30250:SF10">
    <property type="entry name" value="LIPOPOLYSACCHARIDE BIOSYNTHESIS PROTEIN WZXC"/>
    <property type="match status" value="1"/>
</dbReference>
<dbReference type="RefSeq" id="WP_341407819.1">
    <property type="nucleotide sequence ID" value="NZ_JBBUKT010000015.1"/>
</dbReference>
<name>A0ABU9B2M3_9BACT</name>
<evidence type="ECO:0000256" key="5">
    <source>
        <dbReference type="ARBA" id="ARBA00022989"/>
    </source>
</evidence>
<evidence type="ECO:0000313" key="9">
    <source>
        <dbReference type="Proteomes" id="UP001371305"/>
    </source>
</evidence>
<feature type="transmembrane region" description="Helical" evidence="7">
    <location>
        <begin position="415"/>
        <end position="435"/>
    </location>
</feature>
<feature type="transmembrane region" description="Helical" evidence="7">
    <location>
        <begin position="44"/>
        <end position="68"/>
    </location>
</feature>
<proteinExistence type="inferred from homology"/>
<organism evidence="8 9">
    <name type="scientific">Luteolibacter soli</name>
    <dbReference type="NCBI Taxonomy" id="3135280"/>
    <lineage>
        <taxon>Bacteria</taxon>
        <taxon>Pseudomonadati</taxon>
        <taxon>Verrucomicrobiota</taxon>
        <taxon>Verrucomicrobiia</taxon>
        <taxon>Verrucomicrobiales</taxon>
        <taxon>Verrucomicrobiaceae</taxon>
        <taxon>Luteolibacter</taxon>
    </lineage>
</organism>
<evidence type="ECO:0000256" key="1">
    <source>
        <dbReference type="ARBA" id="ARBA00004651"/>
    </source>
</evidence>
<evidence type="ECO:0000256" key="3">
    <source>
        <dbReference type="ARBA" id="ARBA00022475"/>
    </source>
</evidence>
<dbReference type="EMBL" id="JBBUKT010000015">
    <property type="protein sequence ID" value="MEK7954053.1"/>
    <property type="molecule type" value="Genomic_DNA"/>
</dbReference>
<reference evidence="8 9" key="1">
    <citation type="submission" date="2024-04" db="EMBL/GenBank/DDBJ databases">
        <title>Luteolibacter sp. isolated from soil.</title>
        <authorList>
            <person name="An J."/>
        </authorList>
    </citation>
    <scope>NUCLEOTIDE SEQUENCE [LARGE SCALE GENOMIC DNA]</scope>
    <source>
        <strain evidence="8 9">Y139</strain>
    </source>
</reference>
<evidence type="ECO:0000256" key="4">
    <source>
        <dbReference type="ARBA" id="ARBA00022692"/>
    </source>
</evidence>
<feature type="transmembrane region" description="Helical" evidence="7">
    <location>
        <begin position="288"/>
        <end position="306"/>
    </location>
</feature>
<keyword evidence="3" id="KW-1003">Cell membrane</keyword>
<feature type="transmembrane region" description="Helical" evidence="7">
    <location>
        <begin position="367"/>
        <end position="395"/>
    </location>
</feature>
<keyword evidence="5 7" id="KW-1133">Transmembrane helix</keyword>